<dbReference type="EMBL" id="BEYU01000046">
    <property type="protein sequence ID" value="GBG28697.1"/>
    <property type="molecule type" value="Genomic_DNA"/>
</dbReference>
<dbReference type="Proteomes" id="UP000241890">
    <property type="component" value="Unassembled WGS sequence"/>
</dbReference>
<feature type="region of interest" description="Disordered" evidence="1">
    <location>
        <begin position="151"/>
        <end position="199"/>
    </location>
</feature>
<protein>
    <submittedName>
        <fullName evidence="2">Uncharacterized protein</fullName>
    </submittedName>
</protein>
<keyword evidence="3" id="KW-1185">Reference proteome</keyword>
<dbReference type="AlphaFoldDB" id="A0A2R5GCJ0"/>
<evidence type="ECO:0000256" key="1">
    <source>
        <dbReference type="SAM" id="MobiDB-lite"/>
    </source>
</evidence>
<sequence>MGTAASRSGDRNADEAWESPAEERRPSTPTRALRPLKAKFLARAKSEAPYGVKEPHEAQPRRSRSLARKGHSAATMASTSPLPTASSSRARAHGLIRRTTSISRWRRSPDARQEHLTRTNSHSGGSSRDSFCGGDYGAYDDEAFESNCPYGAGSPGSSVGRDDDGAFASIIRKAPRSARKLAENPKRARGLARAKSEGGAVLAQRNYSAMSWDEFKHMPVPDELAPPLPPPPPPLPLRMPSSAY</sequence>
<dbReference type="InParanoid" id="A0A2R5GCJ0"/>
<evidence type="ECO:0000313" key="2">
    <source>
        <dbReference type="EMBL" id="GBG28697.1"/>
    </source>
</evidence>
<feature type="compositionally biased region" description="Basic residues" evidence="1">
    <location>
        <begin position="61"/>
        <end position="71"/>
    </location>
</feature>
<gene>
    <name evidence="2" type="ORF">FCC1311_049182</name>
</gene>
<organism evidence="2 3">
    <name type="scientific">Hondaea fermentalgiana</name>
    <dbReference type="NCBI Taxonomy" id="2315210"/>
    <lineage>
        <taxon>Eukaryota</taxon>
        <taxon>Sar</taxon>
        <taxon>Stramenopiles</taxon>
        <taxon>Bigyra</taxon>
        <taxon>Labyrinthulomycetes</taxon>
        <taxon>Thraustochytrida</taxon>
        <taxon>Thraustochytriidae</taxon>
        <taxon>Hondaea</taxon>
    </lineage>
</organism>
<feature type="compositionally biased region" description="Low complexity" evidence="1">
    <location>
        <begin position="72"/>
        <end position="89"/>
    </location>
</feature>
<feature type="region of interest" description="Disordered" evidence="1">
    <location>
        <begin position="1"/>
        <end position="132"/>
    </location>
</feature>
<name>A0A2R5GCJ0_9STRA</name>
<feature type="region of interest" description="Disordered" evidence="1">
    <location>
        <begin position="219"/>
        <end position="244"/>
    </location>
</feature>
<accession>A0A2R5GCJ0</accession>
<feature type="compositionally biased region" description="Polar residues" evidence="1">
    <location>
        <begin position="118"/>
        <end position="129"/>
    </location>
</feature>
<feature type="compositionally biased region" description="Basic and acidic residues" evidence="1">
    <location>
        <begin position="107"/>
        <end position="117"/>
    </location>
</feature>
<evidence type="ECO:0000313" key="3">
    <source>
        <dbReference type="Proteomes" id="UP000241890"/>
    </source>
</evidence>
<proteinExistence type="predicted"/>
<feature type="compositionally biased region" description="Pro residues" evidence="1">
    <location>
        <begin position="224"/>
        <end position="237"/>
    </location>
</feature>
<reference evidence="2 3" key="1">
    <citation type="submission" date="2017-12" db="EMBL/GenBank/DDBJ databases">
        <title>Sequencing, de novo assembly and annotation of complete genome of a new Thraustochytrid species, strain FCC1311.</title>
        <authorList>
            <person name="Sedici K."/>
            <person name="Godart F."/>
            <person name="Aiese Cigliano R."/>
            <person name="Sanseverino W."/>
            <person name="Barakat M."/>
            <person name="Ortet P."/>
            <person name="Marechal E."/>
            <person name="Cagnac O."/>
            <person name="Amato A."/>
        </authorList>
    </citation>
    <scope>NUCLEOTIDE SEQUENCE [LARGE SCALE GENOMIC DNA]</scope>
</reference>
<comment type="caution">
    <text evidence="2">The sequence shown here is derived from an EMBL/GenBank/DDBJ whole genome shotgun (WGS) entry which is preliminary data.</text>
</comment>